<dbReference type="GO" id="GO:0030976">
    <property type="term" value="F:thiamine pyrophosphate binding"/>
    <property type="evidence" value="ECO:0007669"/>
    <property type="project" value="UniProtKB-UniRule"/>
</dbReference>
<gene>
    <name evidence="6" type="primary">menD</name>
    <name evidence="8" type="ORF">C1880_06050</name>
</gene>
<dbReference type="OrthoDB" id="9791859at2"/>
<evidence type="ECO:0000256" key="6">
    <source>
        <dbReference type="HAMAP-Rule" id="MF_01659"/>
    </source>
</evidence>
<keyword evidence="6" id="KW-0474">Menaquinone biosynthesis</keyword>
<keyword evidence="2 6" id="KW-0479">Metal-binding</keyword>
<dbReference type="EMBL" id="PPTP01000004">
    <property type="protein sequence ID" value="RDB55764.1"/>
    <property type="molecule type" value="Genomic_DNA"/>
</dbReference>
<accession>A0A369L9A6</accession>
<dbReference type="CDD" id="cd02009">
    <property type="entry name" value="TPP_SHCHC_synthase"/>
    <property type="match status" value="1"/>
</dbReference>
<dbReference type="Pfam" id="PF02776">
    <property type="entry name" value="TPP_enzyme_N"/>
    <property type="match status" value="1"/>
</dbReference>
<feature type="domain" description="Thiamine pyrophosphate enzyme N-terminal TPP-binding" evidence="7">
    <location>
        <begin position="15"/>
        <end position="131"/>
    </location>
</feature>
<organism evidence="8 9">
    <name type="scientific">Senegalimassilia anaerobia</name>
    <dbReference type="NCBI Taxonomy" id="1473216"/>
    <lineage>
        <taxon>Bacteria</taxon>
        <taxon>Bacillati</taxon>
        <taxon>Actinomycetota</taxon>
        <taxon>Coriobacteriia</taxon>
        <taxon>Coriobacteriales</taxon>
        <taxon>Coriobacteriaceae</taxon>
        <taxon>Senegalimassilia</taxon>
    </lineage>
</organism>
<dbReference type="UniPathway" id="UPA00079"/>
<dbReference type="GO" id="GO:0009234">
    <property type="term" value="P:menaquinone biosynthetic process"/>
    <property type="evidence" value="ECO:0007669"/>
    <property type="project" value="UniProtKB-UniRule"/>
</dbReference>
<dbReference type="CDD" id="cd07037">
    <property type="entry name" value="TPP_PYR_MenD"/>
    <property type="match status" value="1"/>
</dbReference>
<dbReference type="EC" id="2.2.1.9" evidence="6"/>
<proteinExistence type="inferred from homology"/>
<keyword evidence="5 6" id="KW-0464">Manganese</keyword>
<keyword evidence="1 6" id="KW-0808">Transferase</keyword>
<comment type="similarity">
    <text evidence="6">Belongs to the TPP enzyme family. MenD subfamily.</text>
</comment>
<dbReference type="HAMAP" id="MF_01659">
    <property type="entry name" value="MenD"/>
    <property type="match status" value="1"/>
</dbReference>
<dbReference type="Gene3D" id="3.40.50.970">
    <property type="match status" value="2"/>
</dbReference>
<dbReference type="InterPro" id="IPR029061">
    <property type="entry name" value="THDP-binding"/>
</dbReference>
<dbReference type="STRING" id="1034345.GCA_000236865_00767"/>
<dbReference type="GO" id="GO:0070204">
    <property type="term" value="F:2-succinyl-5-enolpyruvyl-6-hydroxy-3-cyclohexene-1-carboxylic-acid synthase activity"/>
    <property type="evidence" value="ECO:0007669"/>
    <property type="project" value="UniProtKB-UniRule"/>
</dbReference>
<dbReference type="PANTHER" id="PTHR42916">
    <property type="entry name" value="2-SUCCINYL-5-ENOLPYRUVYL-6-HYDROXY-3-CYCLOHEXENE-1-CARBOXYLATE SYNTHASE"/>
    <property type="match status" value="1"/>
</dbReference>
<evidence type="ECO:0000313" key="8">
    <source>
        <dbReference type="EMBL" id="RDB55764.1"/>
    </source>
</evidence>
<comment type="cofactor">
    <cofactor evidence="6">
        <name>Mg(2+)</name>
        <dbReference type="ChEBI" id="CHEBI:18420"/>
    </cofactor>
    <cofactor evidence="6">
        <name>Mn(2+)</name>
        <dbReference type="ChEBI" id="CHEBI:29035"/>
    </cofactor>
</comment>
<dbReference type="RefSeq" id="WP_114620689.1">
    <property type="nucleotide sequence ID" value="NZ_PPTP01000004.1"/>
</dbReference>
<dbReference type="SUPFAM" id="SSF52518">
    <property type="entry name" value="Thiamin diphosphate-binding fold (THDP-binding)"/>
    <property type="match status" value="3"/>
</dbReference>
<keyword evidence="4 6" id="KW-0786">Thiamine pyrophosphate</keyword>
<comment type="function">
    <text evidence="6">Catalyzes the thiamine diphosphate-dependent decarboxylation of 2-oxoglutarate and the subsequent addition of the resulting succinic semialdehyde-thiamine pyrophosphate anion to isochorismate to yield 2-succinyl-5-enolpyruvyl-6-hydroxy-3-cyclohexene-1-carboxylate (SEPHCHC).</text>
</comment>
<dbReference type="InterPro" id="IPR012001">
    <property type="entry name" value="Thiamin_PyroP_enz_TPP-bd_dom"/>
</dbReference>
<dbReference type="UniPathway" id="UPA01057">
    <property type="reaction ID" value="UER00164"/>
</dbReference>
<evidence type="ECO:0000256" key="5">
    <source>
        <dbReference type="ARBA" id="ARBA00023211"/>
    </source>
</evidence>
<dbReference type="AlphaFoldDB" id="A0A369L9A6"/>
<dbReference type="GO" id="GO:0030145">
    <property type="term" value="F:manganese ion binding"/>
    <property type="evidence" value="ECO:0007669"/>
    <property type="project" value="UniProtKB-UniRule"/>
</dbReference>
<comment type="pathway">
    <text evidence="6">Quinol/quinone metabolism; menaquinone biosynthesis.</text>
</comment>
<keyword evidence="3 6" id="KW-0460">Magnesium</keyword>
<comment type="caution">
    <text evidence="8">The sequence shown here is derived from an EMBL/GenBank/DDBJ whole genome shotgun (WGS) entry which is preliminary data.</text>
</comment>
<evidence type="ECO:0000256" key="4">
    <source>
        <dbReference type="ARBA" id="ARBA00023052"/>
    </source>
</evidence>
<protein>
    <recommendedName>
        <fullName evidence="6">2-succinyl-5-enolpyruvyl-6-hydroxy-3-cyclohexene-1-carboxylate synthase</fullName>
        <shortName evidence="6">SEPHCHC synthase</shortName>
        <ecNumber evidence="6">2.2.1.9</ecNumber>
    </recommendedName>
    <alternativeName>
        <fullName evidence="6">Menaquinone biosynthesis protein MenD</fullName>
    </alternativeName>
</protein>
<evidence type="ECO:0000256" key="2">
    <source>
        <dbReference type="ARBA" id="ARBA00022723"/>
    </source>
</evidence>
<comment type="pathway">
    <text evidence="6">Quinol/quinone metabolism; 1,4-dihydroxy-2-naphthoate biosynthesis; 1,4-dihydroxy-2-naphthoate from chorismate: step 2/7.</text>
</comment>
<keyword evidence="9" id="KW-1185">Reference proteome</keyword>
<comment type="subunit">
    <text evidence="6">Homodimer.</text>
</comment>
<comment type="catalytic activity">
    <reaction evidence="6">
        <text>isochorismate + 2-oxoglutarate + H(+) = 5-enolpyruvoyl-6-hydroxy-2-succinyl-cyclohex-3-ene-1-carboxylate + CO2</text>
        <dbReference type="Rhea" id="RHEA:25593"/>
        <dbReference type="ChEBI" id="CHEBI:15378"/>
        <dbReference type="ChEBI" id="CHEBI:16526"/>
        <dbReference type="ChEBI" id="CHEBI:16810"/>
        <dbReference type="ChEBI" id="CHEBI:29780"/>
        <dbReference type="ChEBI" id="CHEBI:58818"/>
        <dbReference type="EC" id="2.2.1.9"/>
    </reaction>
</comment>
<dbReference type="GO" id="GO:0000287">
    <property type="term" value="F:magnesium ion binding"/>
    <property type="evidence" value="ECO:0007669"/>
    <property type="project" value="UniProtKB-UniRule"/>
</dbReference>
<dbReference type="Gene3D" id="3.40.50.1220">
    <property type="entry name" value="TPP-binding domain"/>
    <property type="match status" value="1"/>
</dbReference>
<dbReference type="Proteomes" id="UP000253792">
    <property type="component" value="Unassembled WGS sequence"/>
</dbReference>
<sequence>MTVADPRATARFLGAFFDELAKWGVQNVVISPGSRSTPLSMTAYELSCRAPQRMSAYVDIDERGAAFLALGMAKASGRPAALVCSSGTAIANYYPAILEAESSRVPLIVLTADRPPQLQGLGAPQTCDQSHAYGTHVRAYRGMPLPADDEGSLRFARQAAREACIAALGSCEPAQNRETQNSSAAPSAATARASHRLAGACFGGPVHLNFPFDEPLKPDVTLPDLFDAGIPCAEPAADSAVPGAKPARKPLLPVGVAHVHGGMEGVAAAQLARELLANSVLLLAGEGSCATHEEAQRVLAFARTFAIPVLADPLSGLRSFDDPLVIGNYDSVFKPGGISPGEALNPQVIVRFGRYPVSKRATQWARAREDEGVLQVVVDPLETRDTNAATTVFVRTKPADFAQSMLRALRMEDGPAAAGANDLSFANAWQRVEEAAAKRIAAVDTGEEPGADGFEGAYVRRVLELAPEGSCLFAANSMSVRAVDTFYLKGGKQLTVLANRGLNGIDGTVSTAIGASRCFGRTTLITGDLTMQHDLNALALQRELRVQRQLADIAGDANRMPEQAAKRNGCETNAGQQGITIVLLNNNGGAIFDMLPQKSQEAYFERLFLTPQDVGFQAAVAAFGVPYSKTVTLAEFDRAYRASLDVPGISFIEVPVPLQGLRERYARYW</sequence>
<evidence type="ECO:0000256" key="3">
    <source>
        <dbReference type="ARBA" id="ARBA00022842"/>
    </source>
</evidence>
<evidence type="ECO:0000259" key="7">
    <source>
        <dbReference type="Pfam" id="PF02776"/>
    </source>
</evidence>
<evidence type="ECO:0000313" key="9">
    <source>
        <dbReference type="Proteomes" id="UP000253792"/>
    </source>
</evidence>
<comment type="cofactor">
    <cofactor evidence="6">
        <name>thiamine diphosphate</name>
        <dbReference type="ChEBI" id="CHEBI:58937"/>
    </cofactor>
    <text evidence="6">Binds 1 thiamine pyrophosphate per subunit.</text>
</comment>
<evidence type="ECO:0000256" key="1">
    <source>
        <dbReference type="ARBA" id="ARBA00022679"/>
    </source>
</evidence>
<dbReference type="PANTHER" id="PTHR42916:SF1">
    <property type="entry name" value="PROTEIN PHYLLO, CHLOROPLASTIC"/>
    <property type="match status" value="1"/>
</dbReference>
<dbReference type="InterPro" id="IPR004433">
    <property type="entry name" value="MenaQ_synth_MenD"/>
</dbReference>
<reference evidence="8 9" key="1">
    <citation type="journal article" date="2018" name="Elife">
        <title>Discovery and characterization of a prevalent human gut bacterial enzyme sufficient for the inactivation of a family of plant toxins.</title>
        <authorList>
            <person name="Koppel N."/>
            <person name="Bisanz J.E."/>
            <person name="Pandelia M.E."/>
            <person name="Turnbaugh P.J."/>
            <person name="Balskus E.P."/>
        </authorList>
    </citation>
    <scope>NUCLEOTIDE SEQUENCE [LARGE SCALE GENOMIC DNA]</scope>
    <source>
        <strain evidence="9">anaerobia AP69FAA</strain>
    </source>
</reference>
<name>A0A369L9A6_9ACTN</name>